<feature type="transmembrane region" description="Helical" evidence="7">
    <location>
        <begin position="408"/>
        <end position="431"/>
    </location>
</feature>
<feature type="transmembrane region" description="Helical" evidence="7">
    <location>
        <begin position="130"/>
        <end position="148"/>
    </location>
</feature>
<dbReference type="RefSeq" id="WP_213754001.1">
    <property type="nucleotide sequence ID" value="NZ_JAHCQH010000014.1"/>
</dbReference>
<dbReference type="InterPro" id="IPR006043">
    <property type="entry name" value="NCS2"/>
</dbReference>
<feature type="transmembrane region" description="Helical" evidence="7">
    <location>
        <begin position="382"/>
        <end position="402"/>
    </location>
</feature>
<name>A0ABS5R3T9_9HYPH</name>
<organism evidence="8 9">
    <name type="scientific">Ancylobacter radicis</name>
    <dbReference type="NCBI Taxonomy" id="2836179"/>
    <lineage>
        <taxon>Bacteria</taxon>
        <taxon>Pseudomonadati</taxon>
        <taxon>Pseudomonadota</taxon>
        <taxon>Alphaproteobacteria</taxon>
        <taxon>Hyphomicrobiales</taxon>
        <taxon>Xanthobacteraceae</taxon>
        <taxon>Ancylobacter</taxon>
    </lineage>
</organism>
<evidence type="ECO:0000256" key="1">
    <source>
        <dbReference type="ARBA" id="ARBA00004141"/>
    </source>
</evidence>
<keyword evidence="6 7" id="KW-0472">Membrane</keyword>
<evidence type="ECO:0000256" key="3">
    <source>
        <dbReference type="ARBA" id="ARBA00022448"/>
    </source>
</evidence>
<comment type="subcellular location">
    <subcellularLocation>
        <location evidence="1">Membrane</location>
        <topology evidence="1">Multi-pass membrane protein</topology>
    </subcellularLocation>
</comment>
<feature type="transmembrane region" description="Helical" evidence="7">
    <location>
        <begin position="96"/>
        <end position="118"/>
    </location>
</feature>
<dbReference type="Proteomes" id="UP001166585">
    <property type="component" value="Unassembled WGS sequence"/>
</dbReference>
<comment type="caution">
    <text evidence="8">The sequence shown here is derived from an EMBL/GenBank/DDBJ whole genome shotgun (WGS) entry which is preliminary data.</text>
</comment>
<keyword evidence="3" id="KW-0813">Transport</keyword>
<feature type="transmembrane region" description="Helical" evidence="7">
    <location>
        <begin position="168"/>
        <end position="187"/>
    </location>
</feature>
<feature type="transmembrane region" description="Helical" evidence="7">
    <location>
        <begin position="55"/>
        <end position="76"/>
    </location>
</feature>
<dbReference type="PANTHER" id="PTHR42810">
    <property type="entry name" value="PURINE PERMEASE C1399.01C-RELATED"/>
    <property type="match status" value="1"/>
</dbReference>
<evidence type="ECO:0000313" key="9">
    <source>
        <dbReference type="Proteomes" id="UP001166585"/>
    </source>
</evidence>
<feature type="transmembrane region" description="Helical" evidence="7">
    <location>
        <begin position="237"/>
        <end position="260"/>
    </location>
</feature>
<dbReference type="NCBIfam" id="NF037981">
    <property type="entry name" value="NCS2_1"/>
    <property type="match status" value="1"/>
</dbReference>
<evidence type="ECO:0000256" key="7">
    <source>
        <dbReference type="SAM" id="Phobius"/>
    </source>
</evidence>
<feature type="transmembrane region" description="Helical" evidence="7">
    <location>
        <begin position="20"/>
        <end position="43"/>
    </location>
</feature>
<keyword evidence="9" id="KW-1185">Reference proteome</keyword>
<comment type="similarity">
    <text evidence="2">Belongs to the nucleobase:cation symporter-2 (NCS2) (TC 2.A.40) family.</text>
</comment>
<keyword evidence="5 7" id="KW-1133">Transmembrane helix</keyword>
<feature type="transmembrane region" description="Helical" evidence="7">
    <location>
        <begin position="348"/>
        <end position="373"/>
    </location>
</feature>
<dbReference type="EMBL" id="JAHCQH010000014">
    <property type="protein sequence ID" value="MBS9476137.1"/>
    <property type="molecule type" value="Genomic_DNA"/>
</dbReference>
<evidence type="ECO:0000256" key="6">
    <source>
        <dbReference type="ARBA" id="ARBA00023136"/>
    </source>
</evidence>
<dbReference type="Pfam" id="PF00860">
    <property type="entry name" value="Xan_ur_permease"/>
    <property type="match status" value="1"/>
</dbReference>
<gene>
    <name evidence="8" type="ORF">KIP89_03350</name>
</gene>
<feature type="transmembrane region" description="Helical" evidence="7">
    <location>
        <begin position="194"/>
        <end position="217"/>
    </location>
</feature>
<feature type="transmembrane region" description="Helical" evidence="7">
    <location>
        <begin position="324"/>
        <end position="342"/>
    </location>
</feature>
<evidence type="ECO:0000256" key="2">
    <source>
        <dbReference type="ARBA" id="ARBA00008821"/>
    </source>
</evidence>
<keyword evidence="4 7" id="KW-0812">Transmembrane</keyword>
<reference evidence="8" key="1">
    <citation type="submission" date="2021-05" db="EMBL/GenBank/DDBJ databases">
        <authorList>
            <person name="Sun Q."/>
            <person name="Inoue M."/>
        </authorList>
    </citation>
    <scope>NUCLEOTIDE SEQUENCE</scope>
    <source>
        <strain evidence="8">VKM B-3255</strain>
    </source>
</reference>
<dbReference type="PANTHER" id="PTHR42810:SF2">
    <property type="entry name" value="PURINE PERMEASE C1399.01C-RELATED"/>
    <property type="match status" value="1"/>
</dbReference>
<proteinExistence type="inferred from homology"/>
<evidence type="ECO:0000256" key="5">
    <source>
        <dbReference type="ARBA" id="ARBA00022989"/>
    </source>
</evidence>
<evidence type="ECO:0000256" key="4">
    <source>
        <dbReference type="ARBA" id="ARBA00022692"/>
    </source>
</evidence>
<protein>
    <submittedName>
        <fullName evidence="8">Purine/pyrimidine permease</fullName>
    </submittedName>
</protein>
<evidence type="ECO:0000313" key="8">
    <source>
        <dbReference type="EMBL" id="MBS9476137.1"/>
    </source>
</evidence>
<sequence>MPRKPQNILYAADEKPPVTTLLILGVQHATLSLLFIVYPLVAATEAGLSFDATQTLITSCIIFMGVATLLECWPRTGSGLLLVQIPNMAHLPLAMQSYAAGGPAVYVTMSLIAALTQLSLTRFMNAMRTLFPPEICGVAVTMLGVALAEPSLRRMFGLGEEAGSLADGRYILVSFTALAVIVLLAIFSRGLLRLFAVAIGAAVGWFLAIYTGVAIAPDEATYSTLPYIDLPSLGWPGLGFSWAILPAAILTGVISAVDMLGTVVSMQRMDDADWRRADMNQAARAIRANTVSDMGTAVTGGFASASSSAAIGVAFATGSTSWRIGIVSGVVMLLAAFSPKLIASLTVIPAPVIGAILLYSAAFLIVAGMELILSRRLSDRRIFTVGFAVLAGLAVAVLPELVHQSPEWAQPILESPLSVSTAVAVILNLVFQIGIRQTASVPVTAEDNPFTTAMEFLERQGDLWGARRDVIAAAIPVVAEAVETLIDTGVADGALEMEARFDETNFDVSLLYTGEAIEIPTLRPSPEDLLGDAKAVARFVGYMLSKRADKLVLGKRGERQALTLRFEH</sequence>
<accession>A0ABS5R3T9</accession>